<reference evidence="2 3" key="1">
    <citation type="submission" date="2007-10" db="EMBL/GenBank/DDBJ databases">
        <title>Complete sequence of Caldivirga maquilingensis IC-167.</title>
        <authorList>
            <consortium name="US DOE Joint Genome Institute"/>
            <person name="Copeland A."/>
            <person name="Lucas S."/>
            <person name="Lapidus A."/>
            <person name="Barry K."/>
            <person name="Glavina del Rio T."/>
            <person name="Dalin E."/>
            <person name="Tice H."/>
            <person name="Pitluck S."/>
            <person name="Saunders E."/>
            <person name="Brettin T."/>
            <person name="Bruce D."/>
            <person name="Detter J.C."/>
            <person name="Han C."/>
            <person name="Schmutz J."/>
            <person name="Larimer F."/>
            <person name="Land M."/>
            <person name="Hauser L."/>
            <person name="Kyrpides N."/>
            <person name="Ivanova N."/>
            <person name="Biddle J.F."/>
            <person name="Zhang Z."/>
            <person name="Fitz-Gibbon S.T."/>
            <person name="Lowe T.M."/>
            <person name="Saltikov C."/>
            <person name="House C.H."/>
            <person name="Richardson P."/>
        </authorList>
    </citation>
    <scope>NUCLEOTIDE SEQUENCE [LARGE SCALE GENOMIC DNA]</scope>
    <source>
        <strain evidence="3">ATCC 700844 / DSM 13496 / JCM 10307 / IC-167</strain>
    </source>
</reference>
<proteinExistence type="predicted"/>
<name>A8MAV9_CALMQ</name>
<organism evidence="2 3">
    <name type="scientific">Caldivirga maquilingensis (strain ATCC 700844 / DSM 13496 / JCM 10307 / IC-167)</name>
    <dbReference type="NCBI Taxonomy" id="397948"/>
    <lineage>
        <taxon>Archaea</taxon>
        <taxon>Thermoproteota</taxon>
        <taxon>Thermoprotei</taxon>
        <taxon>Thermoproteales</taxon>
        <taxon>Thermoproteaceae</taxon>
        <taxon>Caldivirga</taxon>
    </lineage>
</organism>
<evidence type="ECO:0000313" key="3">
    <source>
        <dbReference type="Proteomes" id="UP000001137"/>
    </source>
</evidence>
<dbReference type="InterPro" id="IPR007064">
    <property type="entry name" value="Nmd3_N"/>
</dbReference>
<dbReference type="PANTHER" id="PTHR12746">
    <property type="entry name" value="NONSENSE-MEDIATED MRNA DECAY PROTEIN 3"/>
    <property type="match status" value="1"/>
</dbReference>
<dbReference type="EMBL" id="CP000852">
    <property type="protein sequence ID" value="ABW02588.1"/>
    <property type="molecule type" value="Genomic_DNA"/>
</dbReference>
<dbReference type="eggNOG" id="arCOG04149">
    <property type="taxonomic scope" value="Archaea"/>
</dbReference>
<dbReference type="Proteomes" id="UP000001137">
    <property type="component" value="Chromosome"/>
</dbReference>
<dbReference type="PANTHER" id="PTHR12746:SF2">
    <property type="entry name" value="60S RIBOSOMAL EXPORT PROTEIN NMD3"/>
    <property type="match status" value="1"/>
</dbReference>
<dbReference type="KEGG" id="cma:Cmaq_1765"/>
<protein>
    <submittedName>
        <fullName evidence="2">NMD3</fullName>
    </submittedName>
</protein>
<dbReference type="STRING" id="397948.Cmaq_1765"/>
<evidence type="ECO:0000313" key="2">
    <source>
        <dbReference type="EMBL" id="ABW02588.1"/>
    </source>
</evidence>
<dbReference type="AlphaFoldDB" id="A8MAV9"/>
<dbReference type="RefSeq" id="WP_012186807.1">
    <property type="nucleotide sequence ID" value="NC_009954.1"/>
</dbReference>
<dbReference type="GeneID" id="5709137"/>
<dbReference type="HOGENOM" id="CLU_065087_1_1_2"/>
<gene>
    <name evidence="2" type="ordered locus">Cmaq_1765</name>
</gene>
<dbReference type="GO" id="GO:0043023">
    <property type="term" value="F:ribosomal large subunit binding"/>
    <property type="evidence" value="ECO:0007669"/>
    <property type="project" value="InterPro"/>
</dbReference>
<keyword evidence="3" id="KW-1185">Reference proteome</keyword>
<dbReference type="InterPro" id="IPR039768">
    <property type="entry name" value="Nmd3"/>
</dbReference>
<dbReference type="GO" id="GO:0005737">
    <property type="term" value="C:cytoplasm"/>
    <property type="evidence" value="ECO:0007669"/>
    <property type="project" value="TreeGrafter"/>
</dbReference>
<evidence type="ECO:0000259" key="1">
    <source>
        <dbReference type="Pfam" id="PF04981"/>
    </source>
</evidence>
<feature type="domain" description="Nmd3 N-terminal" evidence="1">
    <location>
        <begin position="6"/>
        <end position="226"/>
    </location>
</feature>
<dbReference type="OrthoDB" id="15051at2157"/>
<sequence length="310" mass="34946">MLRKICPVCGRETDVLIEGVCPDCYRLTHRIIDVPNEVNVLMCYSCGAYFINGRWSRGIRSLEKLVSSKIRVKGIVSDMSIRVFRDEAKIKVKGKASELMPNSYEEEYTVKLMFKRDLCPSCRAELMEKEEAIIQLRLIGGDLSEFKAKVMDIVRMTLAKGEDRGRVIKIEDVNGGFDIKITNQRLARSIALNVHRELPSFMQETSKVVGYRGDKRIEKRSISIHLIGLSKGEVININGADYLIKSLHKDHVDLVKLSDGSLVGIKYSKLTQAKLSQVKDYSISCSDGKVIISINGLQYTLNNVNLICPQ</sequence>
<dbReference type="Pfam" id="PF04981">
    <property type="entry name" value="NMD3"/>
    <property type="match status" value="1"/>
</dbReference>
<accession>A8MAV9</accession>